<evidence type="ECO:0000313" key="1">
    <source>
        <dbReference type="EMBL" id="URE12622.1"/>
    </source>
</evidence>
<dbReference type="PANTHER" id="PTHR35709:SF1">
    <property type="entry name" value="PROTEIN PROTON GRADIENT REGULATION 5, CHLOROPLASTIC"/>
    <property type="match status" value="1"/>
</dbReference>
<name>A0A9E7KCC5_9LILI</name>
<gene>
    <name evidence="1" type="ORF">MUK42_35097</name>
</gene>
<sequence length="51" mass="5774">NKLQGLFAPVIVLVRNIIDRKRFNQLRGKAIALHSQVITEFCKTIGADGFY</sequence>
<dbReference type="OrthoDB" id="26525at2759"/>
<organism evidence="1 2">
    <name type="scientific">Musa troglodytarum</name>
    <name type="common">fe'i banana</name>
    <dbReference type="NCBI Taxonomy" id="320322"/>
    <lineage>
        <taxon>Eukaryota</taxon>
        <taxon>Viridiplantae</taxon>
        <taxon>Streptophyta</taxon>
        <taxon>Embryophyta</taxon>
        <taxon>Tracheophyta</taxon>
        <taxon>Spermatophyta</taxon>
        <taxon>Magnoliopsida</taxon>
        <taxon>Liliopsida</taxon>
        <taxon>Zingiberales</taxon>
        <taxon>Musaceae</taxon>
        <taxon>Musa</taxon>
    </lineage>
</organism>
<dbReference type="GO" id="GO:0009507">
    <property type="term" value="C:chloroplast"/>
    <property type="evidence" value="ECO:0007669"/>
    <property type="project" value="TreeGrafter"/>
</dbReference>
<proteinExistence type="predicted"/>
<dbReference type="GO" id="GO:0009644">
    <property type="term" value="P:response to high light intensity"/>
    <property type="evidence" value="ECO:0007669"/>
    <property type="project" value="InterPro"/>
</dbReference>
<dbReference type="Proteomes" id="UP001055439">
    <property type="component" value="Chromosome 6"/>
</dbReference>
<protein>
    <submittedName>
        <fullName evidence="1">Protein PROTON GRADIENT REGULATION 5, chloroplastic</fullName>
    </submittedName>
</protein>
<dbReference type="EMBL" id="CP097508">
    <property type="protein sequence ID" value="URE12622.1"/>
    <property type="molecule type" value="Genomic_DNA"/>
</dbReference>
<dbReference type="PANTHER" id="PTHR35709">
    <property type="entry name" value="PROTEIN PROTON GRADIENT REGULATION 5, CHLOROPLASTIC"/>
    <property type="match status" value="1"/>
</dbReference>
<keyword evidence="2" id="KW-1185">Reference proteome</keyword>
<reference evidence="1" key="1">
    <citation type="submission" date="2022-05" db="EMBL/GenBank/DDBJ databases">
        <title>The Musa troglodytarum L. genome provides insights into the mechanism of non-climacteric behaviour and enrichment of carotenoids.</title>
        <authorList>
            <person name="Wang J."/>
        </authorList>
    </citation>
    <scope>NUCLEOTIDE SEQUENCE</scope>
    <source>
        <tissue evidence="1">Leaf</tissue>
    </source>
</reference>
<feature type="non-terminal residue" evidence="1">
    <location>
        <position position="1"/>
    </location>
</feature>
<evidence type="ECO:0000313" key="2">
    <source>
        <dbReference type="Proteomes" id="UP001055439"/>
    </source>
</evidence>
<dbReference type="InterPro" id="IPR037497">
    <property type="entry name" value="PGR5"/>
</dbReference>
<dbReference type="AlphaFoldDB" id="A0A9E7KCC5"/>
<accession>A0A9E7KCC5</accession>
<dbReference type="GO" id="GO:0009055">
    <property type="term" value="F:electron transfer activity"/>
    <property type="evidence" value="ECO:0007669"/>
    <property type="project" value="TreeGrafter"/>
</dbReference>
<dbReference type="GO" id="GO:0009773">
    <property type="term" value="P:photosynthetic electron transport in photosystem I"/>
    <property type="evidence" value="ECO:0007669"/>
    <property type="project" value="InterPro"/>
</dbReference>